<dbReference type="EMBL" id="LGAA01000011">
    <property type="protein sequence ID" value="KPD03371.1"/>
    <property type="molecule type" value="Genomic_DNA"/>
</dbReference>
<dbReference type="Proteomes" id="UP000053226">
    <property type="component" value="Unassembled WGS sequence"/>
</dbReference>
<comment type="caution">
    <text evidence="2">The sequence shown here is derived from an EMBL/GenBank/DDBJ whole genome shotgun (WGS) entry which is preliminary data.</text>
</comment>
<organism evidence="2 3">
    <name type="scientific">Moellerella wisconsensis ATCC 35017</name>
    <dbReference type="NCBI Taxonomy" id="1354267"/>
    <lineage>
        <taxon>Bacteria</taxon>
        <taxon>Pseudomonadati</taxon>
        <taxon>Pseudomonadota</taxon>
        <taxon>Gammaproteobacteria</taxon>
        <taxon>Enterobacterales</taxon>
        <taxon>Morganellaceae</taxon>
        <taxon>Moellerella</taxon>
    </lineage>
</organism>
<proteinExistence type="predicted"/>
<evidence type="ECO:0000256" key="1">
    <source>
        <dbReference type="SAM" id="Phobius"/>
    </source>
</evidence>
<evidence type="ECO:0000313" key="2">
    <source>
        <dbReference type="EMBL" id="KPD03371.1"/>
    </source>
</evidence>
<protein>
    <submittedName>
        <fullName evidence="2">Uncharacterized protein</fullName>
    </submittedName>
</protein>
<feature type="transmembrane region" description="Helical" evidence="1">
    <location>
        <begin position="12"/>
        <end position="33"/>
    </location>
</feature>
<keyword evidence="1" id="KW-1133">Transmembrane helix</keyword>
<keyword evidence="1" id="KW-0472">Membrane</keyword>
<accession>A0A0N0IB72</accession>
<gene>
    <name evidence="2" type="ORF">M992_1248</name>
</gene>
<keyword evidence="3" id="KW-1185">Reference proteome</keyword>
<dbReference type="AlphaFoldDB" id="A0A0N0IB72"/>
<evidence type="ECO:0000313" key="3">
    <source>
        <dbReference type="Proteomes" id="UP000053226"/>
    </source>
</evidence>
<keyword evidence="1" id="KW-0812">Transmembrane</keyword>
<reference evidence="2 3" key="1">
    <citation type="submission" date="2015-07" db="EMBL/GenBank/DDBJ databases">
        <title>ATOL: Assembling a taxonomically balanced genome-scale reconstruction of the evolutionary history of the Enterobacteriaceae.</title>
        <authorList>
            <person name="Plunkett G.III."/>
            <person name="Neeno-Eckwall E.C."/>
            <person name="Glasner J.D."/>
            <person name="Perna N.T."/>
        </authorList>
    </citation>
    <scope>NUCLEOTIDE SEQUENCE [LARGE SCALE GENOMIC DNA]</scope>
    <source>
        <strain evidence="2 3">ATCC 35017</strain>
    </source>
</reference>
<name>A0A0N0IB72_9GAMM</name>
<sequence>MKDILLGGVVYLPGITLVFFFGFFLWLLVRICYVGSVKKLHYAGNVFDISILFTCFLITHLALKFWLST</sequence>
<feature type="transmembrane region" description="Helical" evidence="1">
    <location>
        <begin position="45"/>
        <end position="67"/>
    </location>
</feature>